<dbReference type="Proteomes" id="UP000321901">
    <property type="component" value="Unassembled WGS sequence"/>
</dbReference>
<keyword evidence="1" id="KW-0862">Zinc</keyword>
<dbReference type="Pfam" id="PF10782">
    <property type="entry name" value="zf-C2HCIx2C"/>
    <property type="match status" value="1"/>
</dbReference>
<dbReference type="GO" id="GO:0008270">
    <property type="term" value="F:zinc ion binding"/>
    <property type="evidence" value="ECO:0007669"/>
    <property type="project" value="UniProtKB-KW"/>
</dbReference>
<organism evidence="1 2">
    <name type="scientific">Sporosarcina luteola</name>
    <dbReference type="NCBI Taxonomy" id="582850"/>
    <lineage>
        <taxon>Bacteria</taxon>
        <taxon>Bacillati</taxon>
        <taxon>Bacillota</taxon>
        <taxon>Bacilli</taxon>
        <taxon>Bacillales</taxon>
        <taxon>Caryophanaceae</taxon>
        <taxon>Sporosarcina</taxon>
    </lineage>
</organism>
<reference evidence="1 2" key="1">
    <citation type="submission" date="2019-07" db="EMBL/GenBank/DDBJ databases">
        <title>Whole genome shotgun sequence of Sporosarcina luteola NBRC 105378.</title>
        <authorList>
            <person name="Hosoyama A."/>
            <person name="Uohara A."/>
            <person name="Ohji S."/>
            <person name="Ichikawa N."/>
        </authorList>
    </citation>
    <scope>NUCLEOTIDE SEQUENCE [LARGE SCALE GENOMIC DNA]</scope>
    <source>
        <strain evidence="1 2">NBRC 105378</strain>
    </source>
</reference>
<accession>A0A511Z881</accession>
<comment type="caution">
    <text evidence="1">The sequence shown here is derived from an EMBL/GenBank/DDBJ whole genome shotgun (WGS) entry which is preliminary data.</text>
</comment>
<gene>
    <name evidence="1" type="ORF">SLU01_19710</name>
</gene>
<dbReference type="EMBL" id="BJYL01000024">
    <property type="protein sequence ID" value="GEN83659.1"/>
    <property type="molecule type" value="Genomic_DNA"/>
</dbReference>
<keyword evidence="1" id="KW-0863">Zinc-finger</keyword>
<keyword evidence="2" id="KW-1185">Reference proteome</keyword>
<dbReference type="InterPro" id="IPR019718">
    <property type="entry name" value="DUF2602"/>
</dbReference>
<dbReference type="RefSeq" id="WP_147057774.1">
    <property type="nucleotide sequence ID" value="NZ_BJYL01000024.1"/>
</dbReference>
<dbReference type="OrthoDB" id="2454446at2"/>
<dbReference type="AlphaFoldDB" id="A0A511Z881"/>
<protein>
    <submittedName>
        <fullName evidence="1">Zinc-finger domain-containing protein</fullName>
    </submittedName>
</protein>
<keyword evidence="1" id="KW-0479">Metal-binding</keyword>
<sequence>MDKLTVMNEINEVLDTYCEGCFVKRQLVSDIGKTGAHHFCIRTCTIGEQLRFLGSEMNKLTK</sequence>
<evidence type="ECO:0000313" key="2">
    <source>
        <dbReference type="Proteomes" id="UP000321901"/>
    </source>
</evidence>
<evidence type="ECO:0000313" key="1">
    <source>
        <dbReference type="EMBL" id="GEN83659.1"/>
    </source>
</evidence>
<name>A0A511Z881_9BACL</name>
<proteinExistence type="predicted"/>